<accession>A4J1T7</accession>
<reference evidence="2 3" key="1">
    <citation type="submission" date="2007-03" db="EMBL/GenBank/DDBJ databases">
        <title>Complete sequence of Desulfotomaculum reducens MI-1.</title>
        <authorList>
            <consortium name="US DOE Joint Genome Institute"/>
            <person name="Copeland A."/>
            <person name="Lucas S."/>
            <person name="Lapidus A."/>
            <person name="Barry K."/>
            <person name="Detter J.C."/>
            <person name="Glavina del Rio T."/>
            <person name="Hammon N."/>
            <person name="Israni S."/>
            <person name="Dalin E."/>
            <person name="Tice H."/>
            <person name="Pitluck S."/>
            <person name="Sims D."/>
            <person name="Brettin T."/>
            <person name="Bruce D."/>
            <person name="Han C."/>
            <person name="Tapia R."/>
            <person name="Schmutz J."/>
            <person name="Larimer F."/>
            <person name="Land M."/>
            <person name="Hauser L."/>
            <person name="Kyrpides N."/>
            <person name="Kim E."/>
            <person name="Tebo B.M."/>
            <person name="Richardson P."/>
        </authorList>
    </citation>
    <scope>NUCLEOTIDE SEQUENCE [LARGE SCALE GENOMIC DNA]</scope>
    <source>
        <strain evidence="2 3">MI-1</strain>
    </source>
</reference>
<evidence type="ECO:0000259" key="1">
    <source>
        <dbReference type="Pfam" id="PF06114"/>
    </source>
</evidence>
<dbReference type="eggNOG" id="COG2856">
    <property type="taxonomic scope" value="Bacteria"/>
</dbReference>
<dbReference type="Proteomes" id="UP000001556">
    <property type="component" value="Chromosome"/>
</dbReference>
<evidence type="ECO:0000313" key="3">
    <source>
        <dbReference type="Proteomes" id="UP000001556"/>
    </source>
</evidence>
<dbReference type="InterPro" id="IPR010359">
    <property type="entry name" value="IrrE_HExxH"/>
</dbReference>
<protein>
    <recommendedName>
        <fullName evidence="1">IrrE N-terminal-like domain-containing protein</fullName>
    </recommendedName>
</protein>
<proteinExistence type="predicted"/>
<sequence>MQRRGSMPDRLFELAAQERIKIEYWEFAPPLLAVYTCLEGMPPVIGLDVSLSQNPRSLRCILAEELGHHFTTAGYATPRTYFHYANRLLLSKSEDQALRWAANYLIPATALRHAIDKGIQKEELADHFNVTKQLLRFRLKLLKQEG</sequence>
<dbReference type="AlphaFoldDB" id="A4J1T7"/>
<dbReference type="Pfam" id="PF06114">
    <property type="entry name" value="Peptidase_M78"/>
    <property type="match status" value="1"/>
</dbReference>
<dbReference type="STRING" id="349161.Dred_0494"/>
<gene>
    <name evidence="2" type="ordered locus">Dred_0494</name>
</gene>
<dbReference type="EMBL" id="CP000612">
    <property type="protein sequence ID" value="ABO49040.1"/>
    <property type="molecule type" value="Genomic_DNA"/>
</dbReference>
<keyword evidence="3" id="KW-1185">Reference proteome</keyword>
<name>A4J1T7_DESRM</name>
<dbReference type="HOGENOM" id="CLU_134323_0_0_9"/>
<dbReference type="OrthoDB" id="1707128at2"/>
<organism evidence="2 3">
    <name type="scientific">Desulforamulus reducens (strain ATCC BAA-1160 / DSM 100696 / MI-1)</name>
    <name type="common">Desulfotomaculum reducens</name>
    <dbReference type="NCBI Taxonomy" id="349161"/>
    <lineage>
        <taxon>Bacteria</taxon>
        <taxon>Bacillati</taxon>
        <taxon>Bacillota</taxon>
        <taxon>Clostridia</taxon>
        <taxon>Eubacteriales</taxon>
        <taxon>Peptococcaceae</taxon>
        <taxon>Desulforamulus</taxon>
    </lineage>
</organism>
<dbReference type="KEGG" id="drm:Dred_0494"/>
<feature type="domain" description="IrrE N-terminal-like" evidence="1">
    <location>
        <begin position="42"/>
        <end position="140"/>
    </location>
</feature>
<evidence type="ECO:0000313" key="2">
    <source>
        <dbReference type="EMBL" id="ABO49040.1"/>
    </source>
</evidence>